<organism evidence="2 3">
    <name type="scientific">Chlamydomonas schloesseri</name>
    <dbReference type="NCBI Taxonomy" id="2026947"/>
    <lineage>
        <taxon>Eukaryota</taxon>
        <taxon>Viridiplantae</taxon>
        <taxon>Chlorophyta</taxon>
        <taxon>core chlorophytes</taxon>
        <taxon>Chlorophyceae</taxon>
        <taxon>CS clade</taxon>
        <taxon>Chlamydomonadales</taxon>
        <taxon>Chlamydomonadaceae</taxon>
        <taxon>Chlamydomonas</taxon>
    </lineage>
</organism>
<dbReference type="GO" id="GO:0009507">
    <property type="term" value="C:chloroplast"/>
    <property type="evidence" value="ECO:0007669"/>
    <property type="project" value="TreeGrafter"/>
</dbReference>
<dbReference type="PANTHER" id="PTHR36365:SF1">
    <property type="entry name" value="OS05G0500400 PROTEIN"/>
    <property type="match status" value="1"/>
</dbReference>
<evidence type="ECO:0000313" key="2">
    <source>
        <dbReference type="EMBL" id="KAG2428878.1"/>
    </source>
</evidence>
<comment type="caution">
    <text evidence="2">The sequence shown here is derived from an EMBL/GenBank/DDBJ whole genome shotgun (WGS) entry which is preliminary data.</text>
</comment>
<evidence type="ECO:0000313" key="3">
    <source>
        <dbReference type="Proteomes" id="UP000613740"/>
    </source>
</evidence>
<dbReference type="AlphaFoldDB" id="A0A835VWX1"/>
<dbReference type="EMBL" id="JAEHOD010000089">
    <property type="protein sequence ID" value="KAG2428878.1"/>
    <property type="molecule type" value="Genomic_DNA"/>
</dbReference>
<name>A0A835VWX1_9CHLO</name>
<gene>
    <name evidence="2" type="ORF">HYH02_014201</name>
</gene>
<dbReference type="InterPro" id="IPR018962">
    <property type="entry name" value="DUF1995"/>
</dbReference>
<sequence length="295" mass="30524">MSRLRLHHRQQAAVDAAVQCLLPALQPLLLAVKPTKTAKGFSNRAKAGSDTNRFGVEIPVADGSPQAAIDLTATILNTTVARLKQRPGGASAAAAAGLSNWTVVHAREDALQLAQAAARGGGKSSSGGQPQVLGLRQACQQPQLAGLLVVVEPQVADVALVEQLLDEVWAGPAALVVNPGWGQQGAAPVPAEYGRVLDSVNVVYSFLPCAIQGLLGPKEGAVLRTADAAGGATAGKPAPWRILLKQKEEFVQVGAMPRRPTSSDLELAFLNASAASSPLTKTAKFIRGLIPGKKD</sequence>
<dbReference type="Pfam" id="PF09353">
    <property type="entry name" value="DUF1995"/>
    <property type="match status" value="1"/>
</dbReference>
<feature type="domain" description="DUF1995" evidence="1">
    <location>
        <begin position="41"/>
        <end position="266"/>
    </location>
</feature>
<dbReference type="Proteomes" id="UP000613740">
    <property type="component" value="Unassembled WGS sequence"/>
</dbReference>
<dbReference type="PANTHER" id="PTHR36365">
    <property type="entry name" value="OS05G0500400 PROTEIN"/>
    <property type="match status" value="1"/>
</dbReference>
<dbReference type="OrthoDB" id="515480at2759"/>
<proteinExistence type="predicted"/>
<protein>
    <recommendedName>
        <fullName evidence="1">DUF1995 domain-containing protein</fullName>
    </recommendedName>
</protein>
<keyword evidence="3" id="KW-1185">Reference proteome</keyword>
<reference evidence="2" key="1">
    <citation type="journal article" date="2020" name="bioRxiv">
        <title>Comparative genomics of Chlamydomonas.</title>
        <authorList>
            <person name="Craig R.J."/>
            <person name="Hasan A.R."/>
            <person name="Ness R.W."/>
            <person name="Keightley P.D."/>
        </authorList>
    </citation>
    <scope>NUCLEOTIDE SEQUENCE</scope>
    <source>
        <strain evidence="2">CCAP 11/173</strain>
    </source>
</reference>
<accession>A0A835VWX1</accession>
<evidence type="ECO:0000259" key="1">
    <source>
        <dbReference type="Pfam" id="PF09353"/>
    </source>
</evidence>